<feature type="chain" id="PRO_5045942485" evidence="1">
    <location>
        <begin position="37"/>
        <end position="163"/>
    </location>
</feature>
<evidence type="ECO:0000313" key="3">
    <source>
        <dbReference type="Proteomes" id="UP001501821"/>
    </source>
</evidence>
<sequence>MHLMKHRVVRAARPVMMVAVGALMLGFTLGSAPASATSGNPIDKNFNIITKTDDTRSNATCVFKVSSVNVQGGTATGKLSASASPKGFLNSFGNKEVGVICLLRDAGGNVLASKSVHANKPTILQTSDTVTVPRLDGYELCTAVSTETGSGQIFGNAVCTNSF</sequence>
<keyword evidence="1" id="KW-0732">Signal</keyword>
<reference evidence="3" key="1">
    <citation type="journal article" date="2019" name="Int. J. Syst. Evol. Microbiol.">
        <title>The Global Catalogue of Microorganisms (GCM) 10K type strain sequencing project: providing services to taxonomists for standard genome sequencing and annotation.</title>
        <authorList>
            <consortium name="The Broad Institute Genomics Platform"/>
            <consortium name="The Broad Institute Genome Sequencing Center for Infectious Disease"/>
            <person name="Wu L."/>
            <person name="Ma J."/>
        </authorList>
    </citation>
    <scope>NUCLEOTIDE SEQUENCE [LARGE SCALE GENOMIC DNA]</scope>
    <source>
        <strain evidence="3">JCM 16953</strain>
    </source>
</reference>
<dbReference type="Proteomes" id="UP001501821">
    <property type="component" value="Unassembled WGS sequence"/>
</dbReference>
<keyword evidence="3" id="KW-1185">Reference proteome</keyword>
<gene>
    <name evidence="2" type="ORF">GCM10022242_07690</name>
</gene>
<evidence type="ECO:0000256" key="1">
    <source>
        <dbReference type="SAM" id="SignalP"/>
    </source>
</evidence>
<dbReference type="EMBL" id="BAABAH010000002">
    <property type="protein sequence ID" value="GAA3807218.1"/>
    <property type="molecule type" value="Genomic_DNA"/>
</dbReference>
<comment type="caution">
    <text evidence="2">The sequence shown here is derived from an EMBL/GenBank/DDBJ whole genome shotgun (WGS) entry which is preliminary data.</text>
</comment>
<protein>
    <submittedName>
        <fullName evidence="2">Uncharacterized protein</fullName>
    </submittedName>
</protein>
<evidence type="ECO:0000313" key="2">
    <source>
        <dbReference type="EMBL" id="GAA3807218.1"/>
    </source>
</evidence>
<name>A0ABP7I4X9_9ACTN</name>
<organism evidence="2 3">
    <name type="scientific">Nocardioides panacisoli</name>
    <dbReference type="NCBI Taxonomy" id="627624"/>
    <lineage>
        <taxon>Bacteria</taxon>
        <taxon>Bacillati</taxon>
        <taxon>Actinomycetota</taxon>
        <taxon>Actinomycetes</taxon>
        <taxon>Propionibacteriales</taxon>
        <taxon>Nocardioidaceae</taxon>
        <taxon>Nocardioides</taxon>
    </lineage>
</organism>
<accession>A0ABP7I4X9</accession>
<proteinExistence type="predicted"/>
<feature type="signal peptide" evidence="1">
    <location>
        <begin position="1"/>
        <end position="36"/>
    </location>
</feature>